<dbReference type="GO" id="GO:0008234">
    <property type="term" value="F:cysteine-type peptidase activity"/>
    <property type="evidence" value="ECO:0007669"/>
    <property type="project" value="UniProtKB-KW"/>
</dbReference>
<gene>
    <name evidence="7" type="ORF">C8E83_0505</name>
</gene>
<keyword evidence="4" id="KW-0788">Thiol protease</keyword>
<dbReference type="PANTHER" id="PTHR47053">
    <property type="entry name" value="MUREIN DD-ENDOPEPTIDASE MEPH-RELATED"/>
    <property type="match status" value="1"/>
</dbReference>
<dbReference type="AlphaFoldDB" id="A0A495IBN3"/>
<evidence type="ECO:0000256" key="5">
    <source>
        <dbReference type="SAM" id="MobiDB-lite"/>
    </source>
</evidence>
<sequence>MAPEPRPYRGGMTFEGSGRHRAAPSRRHRAEPARRQLSLPTPSFDLPRVSGAAFRRAAITSSAVVAVAGLSLTMTVPANAAALPTAHTHSRIAPRVVAPKAQSYTVPATATETASTARDGFTATAPAVLAAKQAAAQSGAVRKSAAIAAILAAPVSSISYSAVAAASEPNTSTTGDGSTGVTVTTTGTVADVVDPATLKGASATAVGIVAAATQYVGKVPYVHDGADPKTGFDCSGLVMYVYAKYGIAVPHDVDGIAALGTPIDVKNARPGDLVVYPHQHIGIYIGDGYMVDAPNVGRDVEVQKVWGTPVYVHIDGA</sequence>
<dbReference type="GO" id="GO:0006508">
    <property type="term" value="P:proteolysis"/>
    <property type="evidence" value="ECO:0007669"/>
    <property type="project" value="UniProtKB-KW"/>
</dbReference>
<comment type="similarity">
    <text evidence="1">Belongs to the peptidase C40 family.</text>
</comment>
<keyword evidence="3 7" id="KW-0378">Hydrolase</keyword>
<dbReference type="InterPro" id="IPR051202">
    <property type="entry name" value="Peptidase_C40"/>
</dbReference>
<evidence type="ECO:0000313" key="8">
    <source>
        <dbReference type="Proteomes" id="UP000280008"/>
    </source>
</evidence>
<name>A0A495IBN3_9MICO</name>
<evidence type="ECO:0000256" key="4">
    <source>
        <dbReference type="ARBA" id="ARBA00022807"/>
    </source>
</evidence>
<feature type="domain" description="NlpC/P60" evidence="6">
    <location>
        <begin position="202"/>
        <end position="317"/>
    </location>
</feature>
<evidence type="ECO:0000259" key="6">
    <source>
        <dbReference type="PROSITE" id="PS51935"/>
    </source>
</evidence>
<reference evidence="7 8" key="1">
    <citation type="submission" date="2018-10" db="EMBL/GenBank/DDBJ databases">
        <title>Sequencing the genomes of 1000 actinobacteria strains.</title>
        <authorList>
            <person name="Klenk H.-P."/>
        </authorList>
    </citation>
    <scope>NUCLEOTIDE SEQUENCE [LARGE SCALE GENOMIC DNA]</scope>
    <source>
        <strain evidence="7 8">DSM 17894</strain>
    </source>
</reference>
<dbReference type="EMBL" id="RBKS01000001">
    <property type="protein sequence ID" value="RKR73413.1"/>
    <property type="molecule type" value="Genomic_DNA"/>
</dbReference>
<dbReference type="InterPro" id="IPR000064">
    <property type="entry name" value="NLP_P60_dom"/>
</dbReference>
<dbReference type="PANTHER" id="PTHR47053:SF1">
    <property type="entry name" value="MUREIN DD-ENDOPEPTIDASE MEPH-RELATED"/>
    <property type="match status" value="1"/>
</dbReference>
<dbReference type="InterPro" id="IPR038765">
    <property type="entry name" value="Papain-like_cys_pep_sf"/>
</dbReference>
<dbReference type="SUPFAM" id="SSF54001">
    <property type="entry name" value="Cysteine proteinases"/>
    <property type="match status" value="1"/>
</dbReference>
<accession>A0A495IBN3</accession>
<dbReference type="Proteomes" id="UP000280008">
    <property type="component" value="Unassembled WGS sequence"/>
</dbReference>
<dbReference type="Gene3D" id="3.90.1720.10">
    <property type="entry name" value="endopeptidase domain like (from Nostoc punctiforme)"/>
    <property type="match status" value="1"/>
</dbReference>
<feature type="region of interest" description="Disordered" evidence="5">
    <location>
        <begin position="1"/>
        <end position="42"/>
    </location>
</feature>
<dbReference type="PROSITE" id="PS51935">
    <property type="entry name" value="NLPC_P60"/>
    <property type="match status" value="1"/>
</dbReference>
<organism evidence="7 8">
    <name type="scientific">Frondihabitans australicus</name>
    <dbReference type="NCBI Taxonomy" id="386892"/>
    <lineage>
        <taxon>Bacteria</taxon>
        <taxon>Bacillati</taxon>
        <taxon>Actinomycetota</taxon>
        <taxon>Actinomycetes</taxon>
        <taxon>Micrococcales</taxon>
        <taxon>Microbacteriaceae</taxon>
        <taxon>Frondihabitans</taxon>
    </lineage>
</organism>
<protein>
    <submittedName>
        <fullName evidence="7">Cell wall-associated NlpC family hydrolase</fullName>
    </submittedName>
</protein>
<feature type="compositionally biased region" description="Basic residues" evidence="5">
    <location>
        <begin position="19"/>
        <end position="29"/>
    </location>
</feature>
<comment type="caution">
    <text evidence="7">The sequence shown here is derived from an EMBL/GenBank/DDBJ whole genome shotgun (WGS) entry which is preliminary data.</text>
</comment>
<evidence type="ECO:0000313" key="7">
    <source>
        <dbReference type="EMBL" id="RKR73413.1"/>
    </source>
</evidence>
<keyword evidence="8" id="KW-1185">Reference proteome</keyword>
<dbReference type="Pfam" id="PF00877">
    <property type="entry name" value="NLPC_P60"/>
    <property type="match status" value="1"/>
</dbReference>
<evidence type="ECO:0000256" key="2">
    <source>
        <dbReference type="ARBA" id="ARBA00022670"/>
    </source>
</evidence>
<keyword evidence="2" id="KW-0645">Protease</keyword>
<proteinExistence type="inferred from homology"/>
<evidence type="ECO:0000256" key="3">
    <source>
        <dbReference type="ARBA" id="ARBA00022801"/>
    </source>
</evidence>
<evidence type="ECO:0000256" key="1">
    <source>
        <dbReference type="ARBA" id="ARBA00007074"/>
    </source>
</evidence>